<dbReference type="UniPathway" id="UPA00232"/>
<dbReference type="NCBIfam" id="NF004356">
    <property type="entry name" value="PRK05732.1"/>
    <property type="match status" value="1"/>
</dbReference>
<dbReference type="Pfam" id="PF01494">
    <property type="entry name" value="FAD_binding_3"/>
    <property type="match status" value="1"/>
</dbReference>
<comment type="caution">
    <text evidence="9">The sequence shown here is derived from an EMBL/GenBank/DDBJ whole genome shotgun (WGS) entry which is preliminary data.</text>
</comment>
<accession>A0A3M2HM90</accession>
<dbReference type="EMBL" id="RFLY01000018">
    <property type="protein sequence ID" value="RMH88690.1"/>
    <property type="molecule type" value="Genomic_DNA"/>
</dbReference>
<evidence type="ECO:0000256" key="2">
    <source>
        <dbReference type="ARBA" id="ARBA00004749"/>
    </source>
</evidence>
<dbReference type="GO" id="GO:0071949">
    <property type="term" value="F:FAD binding"/>
    <property type="evidence" value="ECO:0007669"/>
    <property type="project" value="InterPro"/>
</dbReference>
<evidence type="ECO:0000256" key="1">
    <source>
        <dbReference type="ARBA" id="ARBA00001974"/>
    </source>
</evidence>
<comment type="pathway">
    <text evidence="2">Cofactor biosynthesis; ubiquinone biosynthesis.</text>
</comment>
<dbReference type="InterPro" id="IPR010971">
    <property type="entry name" value="UbiH/COQ6"/>
</dbReference>
<evidence type="ECO:0000313" key="10">
    <source>
        <dbReference type="Proteomes" id="UP000275012"/>
    </source>
</evidence>
<dbReference type="InterPro" id="IPR002938">
    <property type="entry name" value="FAD-bd"/>
</dbReference>
<dbReference type="Gene3D" id="3.50.50.60">
    <property type="entry name" value="FAD/NAD(P)-binding domain"/>
    <property type="match status" value="2"/>
</dbReference>
<dbReference type="RefSeq" id="WP_122102288.1">
    <property type="nucleotide sequence ID" value="NZ_RFLY01000018.1"/>
</dbReference>
<dbReference type="PANTHER" id="PTHR43876">
    <property type="entry name" value="UBIQUINONE BIOSYNTHESIS MONOOXYGENASE COQ6, MITOCHONDRIAL"/>
    <property type="match status" value="1"/>
</dbReference>
<name>A0A3M2HM90_9GAMM</name>
<keyword evidence="6" id="KW-0560">Oxidoreductase</keyword>
<evidence type="ECO:0000256" key="4">
    <source>
        <dbReference type="ARBA" id="ARBA00022630"/>
    </source>
</evidence>
<dbReference type="GO" id="GO:0008681">
    <property type="term" value="F:2-octaprenyl-6-methoxyphenol hydroxylase activity"/>
    <property type="evidence" value="ECO:0007669"/>
    <property type="project" value="TreeGrafter"/>
</dbReference>
<dbReference type="NCBIfam" id="TIGR01988">
    <property type="entry name" value="Ubi-OHases"/>
    <property type="match status" value="1"/>
</dbReference>
<reference evidence="9 10" key="1">
    <citation type="submission" date="2018-10" db="EMBL/GenBank/DDBJ databases">
        <title>Proposal of Lysobacter pythonis sp. nov. isolated from royal pythons (Python regius).</title>
        <authorList>
            <person name="Hans-Juergen B."/>
            <person name="Huptas C."/>
            <person name="Sandra B."/>
            <person name="Igor L."/>
            <person name="Joachim S."/>
            <person name="Siegfried S."/>
            <person name="Mareike W."/>
            <person name="Peter K."/>
        </authorList>
    </citation>
    <scope>NUCLEOTIDE SEQUENCE [LARGE SCALE GENOMIC DNA]</scope>
    <source>
        <strain evidence="9 10">4284/11</strain>
    </source>
</reference>
<sequence length="402" mass="43025">MKTETQHDIVIVGGGLVGASLAIALESAGLDVAMVEAASPGALPPVFDQRNLSFAETTCQALAALGVWPLLRGASPIRRIHASRNGDFGRVLLEAREMGREAFGYVVIARDFGEALDTRLAEVTHLNRRRPARFLGSTIRADGLREVRIADGESERVLVTKLLVGADGMDSSVRAALGIGAQRHDYGQTLFVCRVRASRAPDGTAWERLGPHGPTALLPRADRHYGVVHGVASADADAVAALDERAWLARLQDAFGWRAGRFLASGERSRYPALRVVADKLVAPRAVLLGNAAQSIHPVGAQGFNLGLRDALTLVEAIDRHGLDDRTMLEHYVARRREDRERTLAFSDGMARASANTGGMMRLLRSAGMAVLANAPGLRARLAAGGMGYRGDVPAICREGAR</sequence>
<dbReference type="GO" id="GO:0006744">
    <property type="term" value="P:ubiquinone biosynthetic process"/>
    <property type="evidence" value="ECO:0007669"/>
    <property type="project" value="UniProtKB-UniPathway"/>
</dbReference>
<evidence type="ECO:0000256" key="5">
    <source>
        <dbReference type="ARBA" id="ARBA00022827"/>
    </source>
</evidence>
<protein>
    <submittedName>
        <fullName evidence="9">2-octaprenyl-6-methoxyphenyl hydroxylase</fullName>
    </submittedName>
</protein>
<evidence type="ECO:0000259" key="8">
    <source>
        <dbReference type="Pfam" id="PF01494"/>
    </source>
</evidence>
<organism evidence="9 10">
    <name type="scientific">Solilutibacter pythonis</name>
    <dbReference type="NCBI Taxonomy" id="2483112"/>
    <lineage>
        <taxon>Bacteria</taxon>
        <taxon>Pseudomonadati</taxon>
        <taxon>Pseudomonadota</taxon>
        <taxon>Gammaproteobacteria</taxon>
        <taxon>Lysobacterales</taxon>
        <taxon>Lysobacteraceae</taxon>
        <taxon>Solilutibacter</taxon>
    </lineage>
</organism>
<dbReference type="PRINTS" id="PR00420">
    <property type="entry name" value="RNGMNOXGNASE"/>
</dbReference>
<dbReference type="InterPro" id="IPR036188">
    <property type="entry name" value="FAD/NAD-bd_sf"/>
</dbReference>
<dbReference type="Proteomes" id="UP000275012">
    <property type="component" value="Unassembled WGS sequence"/>
</dbReference>
<dbReference type="AlphaFoldDB" id="A0A3M2HM90"/>
<feature type="domain" description="FAD-binding" evidence="8">
    <location>
        <begin position="8"/>
        <end position="345"/>
    </location>
</feature>
<gene>
    <name evidence="9" type="ORF">EBB59_11465</name>
</gene>
<dbReference type="OrthoDB" id="9769565at2"/>
<evidence type="ECO:0000256" key="7">
    <source>
        <dbReference type="ARBA" id="ARBA00023033"/>
    </source>
</evidence>
<comment type="similarity">
    <text evidence="3">Belongs to the UbiH/COQ6 family.</text>
</comment>
<dbReference type="PANTHER" id="PTHR43876:SF8">
    <property type="entry name" value="2-OCTAPRENYL-6-METHOXYPHENOL HYDROXYLASE"/>
    <property type="match status" value="1"/>
</dbReference>
<keyword evidence="10" id="KW-1185">Reference proteome</keyword>
<dbReference type="SUPFAM" id="SSF51905">
    <property type="entry name" value="FAD/NAD(P)-binding domain"/>
    <property type="match status" value="1"/>
</dbReference>
<keyword evidence="5" id="KW-0274">FAD</keyword>
<evidence type="ECO:0000256" key="6">
    <source>
        <dbReference type="ARBA" id="ARBA00023002"/>
    </source>
</evidence>
<proteinExistence type="inferred from homology"/>
<evidence type="ECO:0000313" key="9">
    <source>
        <dbReference type="EMBL" id="RMH88690.1"/>
    </source>
</evidence>
<keyword evidence="7" id="KW-0503">Monooxygenase</keyword>
<dbReference type="InterPro" id="IPR051205">
    <property type="entry name" value="UbiH/COQ6_monooxygenase"/>
</dbReference>
<keyword evidence="4" id="KW-0285">Flavoprotein</keyword>
<comment type="cofactor">
    <cofactor evidence="1">
        <name>FAD</name>
        <dbReference type="ChEBI" id="CHEBI:57692"/>
    </cofactor>
</comment>
<evidence type="ECO:0000256" key="3">
    <source>
        <dbReference type="ARBA" id="ARBA00005349"/>
    </source>
</evidence>